<accession>A0ABU2VL18</accession>
<evidence type="ECO:0000256" key="1">
    <source>
        <dbReference type="SAM" id="MobiDB-lite"/>
    </source>
</evidence>
<gene>
    <name evidence="2" type="ORF">RNB18_38250</name>
</gene>
<dbReference type="EMBL" id="JAVREZ010000018">
    <property type="protein sequence ID" value="MDT0485935.1"/>
    <property type="molecule type" value="Genomic_DNA"/>
</dbReference>
<dbReference type="SUPFAM" id="SSF56281">
    <property type="entry name" value="Metallo-hydrolase/oxidoreductase"/>
    <property type="match status" value="1"/>
</dbReference>
<evidence type="ECO:0000313" key="3">
    <source>
        <dbReference type="Proteomes" id="UP001183824"/>
    </source>
</evidence>
<sequence>MSPTPTSTTTTSPFSCGTSSASASPWAEERRIPSRSRPLPHITPSVRFESLPEELPLGSYLHSLQQLLAQPDATLLPAHGEVLASTQGRVKELLRHHDERLERTLNAVRAGARTGREVASTLPWTRRKLHLDDLDIVHRGLAVIEIGSHLDVLVDRGALSAVDEDGGVRHYSHS</sequence>
<evidence type="ECO:0000313" key="2">
    <source>
        <dbReference type="EMBL" id="MDT0485935.1"/>
    </source>
</evidence>
<comment type="caution">
    <text evidence="2">The sequence shown here is derived from an EMBL/GenBank/DDBJ whole genome shotgun (WGS) entry which is preliminary data.</text>
</comment>
<organism evidence="2 3">
    <name type="scientific">Streptomyces doebereineriae</name>
    <dbReference type="NCBI Taxonomy" id="3075528"/>
    <lineage>
        <taxon>Bacteria</taxon>
        <taxon>Bacillati</taxon>
        <taxon>Actinomycetota</taxon>
        <taxon>Actinomycetes</taxon>
        <taxon>Kitasatosporales</taxon>
        <taxon>Streptomycetaceae</taxon>
        <taxon>Streptomyces</taxon>
    </lineage>
</organism>
<reference evidence="3" key="1">
    <citation type="submission" date="2023-07" db="EMBL/GenBank/DDBJ databases">
        <title>30 novel species of actinomycetes from the DSMZ collection.</title>
        <authorList>
            <person name="Nouioui I."/>
        </authorList>
    </citation>
    <scope>NUCLEOTIDE SEQUENCE [LARGE SCALE GENOMIC DNA]</scope>
    <source>
        <strain evidence="3">DSM 41640</strain>
    </source>
</reference>
<name>A0ABU2VL18_9ACTN</name>
<feature type="compositionally biased region" description="Low complexity" evidence="1">
    <location>
        <begin position="1"/>
        <end position="20"/>
    </location>
</feature>
<feature type="region of interest" description="Disordered" evidence="1">
    <location>
        <begin position="1"/>
        <end position="41"/>
    </location>
</feature>
<dbReference type="Proteomes" id="UP001183824">
    <property type="component" value="Unassembled WGS sequence"/>
</dbReference>
<keyword evidence="3" id="KW-1185">Reference proteome</keyword>
<proteinExistence type="predicted"/>
<dbReference type="Gene3D" id="3.60.15.10">
    <property type="entry name" value="Ribonuclease Z/Hydroxyacylglutathione hydrolase-like"/>
    <property type="match status" value="1"/>
</dbReference>
<dbReference type="InterPro" id="IPR036866">
    <property type="entry name" value="RibonucZ/Hydroxyglut_hydro"/>
</dbReference>
<evidence type="ECO:0008006" key="4">
    <source>
        <dbReference type="Google" id="ProtNLM"/>
    </source>
</evidence>
<dbReference type="RefSeq" id="WP_311718697.1">
    <property type="nucleotide sequence ID" value="NZ_JAVREZ010000018.1"/>
</dbReference>
<protein>
    <recommendedName>
        <fullName evidence="4">MBL fold metallo-hydrolase</fullName>
    </recommendedName>
</protein>